<dbReference type="EMBL" id="DABHXT010000105">
    <property type="protein sequence ID" value="HAJ5961429.1"/>
    <property type="molecule type" value="Genomic_DNA"/>
</dbReference>
<accession>A0A0V7X3L6</accession>
<dbReference type="EMBL" id="MRVZ01000150">
    <property type="protein sequence ID" value="PAU11712.1"/>
    <property type="molecule type" value="Genomic_DNA"/>
</dbReference>
<proteinExistence type="predicted"/>
<evidence type="ECO:0000256" key="1">
    <source>
        <dbReference type="SAM" id="MobiDB-lite"/>
    </source>
</evidence>
<dbReference type="AlphaFoldDB" id="A0A0V7X3L6"/>
<evidence type="ECO:0000313" key="2">
    <source>
        <dbReference type="EMBL" id="HAJ5961429.1"/>
    </source>
</evidence>
<reference evidence="2" key="3">
    <citation type="submission" date="2018-12" db="EMBL/GenBank/DDBJ databases">
        <authorList>
            <consortium name="NCBI Pathogen Detection Project"/>
        </authorList>
    </citation>
    <scope>NUCLEOTIDE SEQUENCE</scope>
    <source>
        <strain evidence="2">EuSCAPE_DE065</strain>
    </source>
</reference>
<evidence type="ECO:0000313" key="3">
    <source>
        <dbReference type="EMBL" id="PAU11712.1"/>
    </source>
</evidence>
<evidence type="ECO:0000313" key="4">
    <source>
        <dbReference type="Proteomes" id="UP000218543"/>
    </source>
</evidence>
<dbReference type="Proteomes" id="UP000846355">
    <property type="component" value="Unassembled WGS sequence"/>
</dbReference>
<dbReference type="Proteomes" id="UP000218543">
    <property type="component" value="Unassembled WGS sequence"/>
</dbReference>
<comment type="caution">
    <text evidence="3">The sequence shown here is derived from an EMBL/GenBank/DDBJ whole genome shotgun (WGS) entry which is preliminary data.</text>
</comment>
<reference evidence="2" key="2">
    <citation type="journal article" date="2018" name="Genome Biol.">
        <title>SKESA: strategic k-mer extension for scrupulous assemblies.</title>
        <authorList>
            <person name="Souvorov A."/>
            <person name="Agarwala R."/>
            <person name="Lipman D.J."/>
        </authorList>
    </citation>
    <scope>NUCLEOTIDE SEQUENCE [LARGE SCALE GENOMIC DNA]</scope>
    <source>
        <strain evidence="2">EuSCAPE_DE065</strain>
    </source>
</reference>
<reference evidence="3 4" key="1">
    <citation type="submission" date="2016-12" db="EMBL/GenBank/DDBJ databases">
        <title>Real-Time Genomic Investigation Underlying the Public Health Response to a Shiga Toxin-Producing Escherichia Coli O26:H11 Outbreak in a Nursery.</title>
        <authorList>
            <person name="Ferdous M."/>
            <person name="Moran-Gilad J."/>
            <person name="Rossen J.W."/>
            <person name="Gdalevich M."/>
        </authorList>
    </citation>
    <scope>NUCLEOTIDE SEQUENCE [LARGE SCALE GENOMIC DNA]</scope>
    <source>
        <strain evidence="3 4">STEC 514-2</strain>
    </source>
</reference>
<organism evidence="3 4">
    <name type="scientific">Escherichia coli</name>
    <dbReference type="NCBI Taxonomy" id="562"/>
    <lineage>
        <taxon>Bacteria</taxon>
        <taxon>Pseudomonadati</taxon>
        <taxon>Pseudomonadota</taxon>
        <taxon>Gammaproteobacteria</taxon>
        <taxon>Enterobacterales</taxon>
        <taxon>Enterobacteriaceae</taxon>
        <taxon>Escherichia</taxon>
    </lineage>
</organism>
<name>A0A0V7X3L6_ECOLX</name>
<feature type="region of interest" description="Disordered" evidence="1">
    <location>
        <begin position="1"/>
        <end position="26"/>
    </location>
</feature>
<sequence length="76" mass="8979">MQNLSSKADHLLLTSNESSPGTALKHCRNKNNKTLIITDVRKISRNKKNEIKMRLIIMDVVKKTLWWLSVKWYYFS</sequence>
<gene>
    <name evidence="3" type="ORF">BTQ06_26910</name>
    <name evidence="2" type="ORF">HMV95_24985</name>
</gene>
<protein>
    <submittedName>
        <fullName evidence="3">Uncharacterized protein</fullName>
    </submittedName>
</protein>